<organism evidence="2 3">
    <name type="scientific">Fusarium anthophilum</name>
    <dbReference type="NCBI Taxonomy" id="48485"/>
    <lineage>
        <taxon>Eukaryota</taxon>
        <taxon>Fungi</taxon>
        <taxon>Dikarya</taxon>
        <taxon>Ascomycota</taxon>
        <taxon>Pezizomycotina</taxon>
        <taxon>Sordariomycetes</taxon>
        <taxon>Hypocreomycetidae</taxon>
        <taxon>Hypocreales</taxon>
        <taxon>Nectriaceae</taxon>
        <taxon>Fusarium</taxon>
        <taxon>Fusarium fujikuroi species complex</taxon>
    </lineage>
</organism>
<protein>
    <submittedName>
        <fullName evidence="2">Uncharacterized protein</fullName>
    </submittedName>
</protein>
<feature type="compositionally biased region" description="Basic and acidic residues" evidence="1">
    <location>
        <begin position="36"/>
        <end position="46"/>
    </location>
</feature>
<feature type="region of interest" description="Disordered" evidence="1">
    <location>
        <begin position="1"/>
        <end position="81"/>
    </location>
</feature>
<dbReference type="EMBL" id="JABEVY010000332">
    <property type="protein sequence ID" value="KAF5236247.1"/>
    <property type="molecule type" value="Genomic_DNA"/>
</dbReference>
<dbReference type="AlphaFoldDB" id="A0A8H4YXC0"/>
<reference evidence="2 3" key="1">
    <citation type="journal article" date="2020" name="BMC Genomics">
        <title>Correction to: Identification and distribution of gene clusters required for synthesis of sphingolipid metabolism inhibitors in diverse species of the filamentous fungus Fusarium.</title>
        <authorList>
            <person name="Kim H.S."/>
            <person name="Lohmar J.M."/>
            <person name="Busman M."/>
            <person name="Brown D.W."/>
            <person name="Naumann T.A."/>
            <person name="Divon H.H."/>
            <person name="Lysoe E."/>
            <person name="Uhlig S."/>
            <person name="Proctor R.H."/>
        </authorList>
    </citation>
    <scope>NUCLEOTIDE SEQUENCE [LARGE SCALE GENOMIC DNA]</scope>
    <source>
        <strain evidence="2 3">NRRL 25214</strain>
    </source>
</reference>
<evidence type="ECO:0000313" key="3">
    <source>
        <dbReference type="Proteomes" id="UP000573603"/>
    </source>
</evidence>
<feature type="compositionally biased region" description="Basic and acidic residues" evidence="1">
    <location>
        <begin position="1"/>
        <end position="10"/>
    </location>
</feature>
<comment type="caution">
    <text evidence="2">The sequence shown here is derived from an EMBL/GenBank/DDBJ whole genome shotgun (WGS) entry which is preliminary data.</text>
</comment>
<proteinExistence type="predicted"/>
<sequence length="81" mass="9631">MCFGRRDPTRKSYQQLEPRYANPPRSRTPSISSYTSEEKLRQDRIIQNHGWTNRGLSEKQQRAMAQTFSDEIQKAKDRGEW</sequence>
<evidence type="ECO:0000313" key="2">
    <source>
        <dbReference type="EMBL" id="KAF5236247.1"/>
    </source>
</evidence>
<gene>
    <name evidence="2" type="ORF">FANTH_11361</name>
</gene>
<dbReference type="Proteomes" id="UP000573603">
    <property type="component" value="Unassembled WGS sequence"/>
</dbReference>
<feature type="compositionally biased region" description="Basic and acidic residues" evidence="1">
    <location>
        <begin position="71"/>
        <end position="81"/>
    </location>
</feature>
<evidence type="ECO:0000256" key="1">
    <source>
        <dbReference type="SAM" id="MobiDB-lite"/>
    </source>
</evidence>
<accession>A0A8H4YXC0</accession>
<name>A0A8H4YXC0_9HYPO</name>
<feature type="compositionally biased region" description="Polar residues" evidence="1">
    <location>
        <begin position="25"/>
        <end position="35"/>
    </location>
</feature>
<keyword evidence="3" id="KW-1185">Reference proteome</keyword>